<dbReference type="PRINTS" id="PR01490">
    <property type="entry name" value="RTXTOXIND"/>
</dbReference>
<keyword evidence="2" id="KW-0472">Membrane</keyword>
<dbReference type="PANTHER" id="PTHR30386:SF28">
    <property type="entry name" value="EXPORTED PROTEIN"/>
    <property type="match status" value="1"/>
</dbReference>
<evidence type="ECO:0000313" key="4">
    <source>
        <dbReference type="EMBL" id="ASU32977.1"/>
    </source>
</evidence>
<sequence length="434" mass="49196">MPSIYAEKNTQQARHTDDMQDIITAVPGWLLSWGTSMFFGILLLIGVLGALIKYPDIVNAQLKIDSPNSPKPVVSKIAGKLVTLLVKENEEVKANQPLAYLESTANHAKVLLMLNNLKQLQQQVLQNKPIDNVLFNQQDNIQLGELQSAYQTFFQEYLAYKSSVNNGFLVKKKGYLQQDLQSLTKQQEQLKAQKLLEQKDLKIAVDEYEMHKKLAEQRVETKREFTDAESKYLGKQSSIVQTESAIITGENNYAAKQKDILELENQVQEEKSKFLQAINSLVSGAEDWQAKYVLSASQAGRLQYAGVIQENQVLTPGQDVFYINPGNEAFFGTMTITQNNMGKVREGQQVLIKLKSYPFEEYGMIRGKIKYISDVPYKDSVYVSKVDFKIRNTSDLKKPIRLKQGMLADAEIITQDATILQRLTRSFFKIMGTK</sequence>
<protein>
    <submittedName>
        <fullName evidence="4">Secretion protein HlyD</fullName>
    </submittedName>
</protein>
<proteinExistence type="predicted"/>
<dbReference type="InterPro" id="IPR011053">
    <property type="entry name" value="Single_hybrid_motif"/>
</dbReference>
<reference evidence="4 5" key="1">
    <citation type="submission" date="2017-08" db="EMBL/GenBank/DDBJ databases">
        <title>Complete genome sequence of Mucilaginibacter sp. strain BJC16-A31.</title>
        <authorList>
            <consortium name="Henan University of Science and Technology"/>
            <person name="You X."/>
        </authorList>
    </citation>
    <scope>NUCLEOTIDE SEQUENCE [LARGE SCALE GENOMIC DNA]</scope>
    <source>
        <strain evidence="4 5">BJC16-A31</strain>
    </source>
</reference>
<dbReference type="SUPFAM" id="SSF51230">
    <property type="entry name" value="Single hybrid motif"/>
    <property type="match status" value="1"/>
</dbReference>
<dbReference type="Gene3D" id="2.40.50.100">
    <property type="match status" value="1"/>
</dbReference>
<evidence type="ECO:0000256" key="2">
    <source>
        <dbReference type="SAM" id="Phobius"/>
    </source>
</evidence>
<dbReference type="AlphaFoldDB" id="A0A223NT01"/>
<feature type="transmembrane region" description="Helical" evidence="2">
    <location>
        <begin position="29"/>
        <end position="52"/>
    </location>
</feature>
<organism evidence="4 5">
    <name type="scientific">Mucilaginibacter xinganensis</name>
    <dbReference type="NCBI Taxonomy" id="1234841"/>
    <lineage>
        <taxon>Bacteria</taxon>
        <taxon>Pseudomonadati</taxon>
        <taxon>Bacteroidota</taxon>
        <taxon>Sphingobacteriia</taxon>
        <taxon>Sphingobacteriales</taxon>
        <taxon>Sphingobacteriaceae</taxon>
        <taxon>Mucilaginibacter</taxon>
    </lineage>
</organism>
<dbReference type="InterPro" id="IPR058982">
    <property type="entry name" value="Beta-barrel_AprE"/>
</dbReference>
<feature type="domain" description="AprE-like beta-barrel" evidence="3">
    <location>
        <begin position="334"/>
        <end position="415"/>
    </location>
</feature>
<dbReference type="KEGG" id="muc:MuYL_1077"/>
<dbReference type="EMBL" id="CP022743">
    <property type="protein sequence ID" value="ASU32977.1"/>
    <property type="molecule type" value="Genomic_DNA"/>
</dbReference>
<keyword evidence="1" id="KW-0175">Coiled coil</keyword>
<dbReference type="PANTHER" id="PTHR30386">
    <property type="entry name" value="MEMBRANE FUSION SUBUNIT OF EMRAB-TOLC MULTIDRUG EFFLUX PUMP"/>
    <property type="match status" value="1"/>
</dbReference>
<evidence type="ECO:0000313" key="5">
    <source>
        <dbReference type="Proteomes" id="UP000215002"/>
    </source>
</evidence>
<evidence type="ECO:0000259" key="3">
    <source>
        <dbReference type="Pfam" id="PF26002"/>
    </source>
</evidence>
<gene>
    <name evidence="4" type="ORF">MuYL_1077</name>
</gene>
<accession>A0A223NT01</accession>
<keyword evidence="2" id="KW-0812">Transmembrane</keyword>
<feature type="coiled-coil region" evidence="1">
    <location>
        <begin position="173"/>
        <end position="273"/>
    </location>
</feature>
<keyword evidence="5" id="KW-1185">Reference proteome</keyword>
<dbReference type="Proteomes" id="UP000215002">
    <property type="component" value="Chromosome"/>
</dbReference>
<evidence type="ECO:0000256" key="1">
    <source>
        <dbReference type="SAM" id="Coils"/>
    </source>
</evidence>
<dbReference type="Gene3D" id="2.40.30.170">
    <property type="match status" value="1"/>
</dbReference>
<dbReference type="RefSeq" id="WP_094569503.1">
    <property type="nucleotide sequence ID" value="NZ_CP022743.1"/>
</dbReference>
<keyword evidence="2" id="KW-1133">Transmembrane helix</keyword>
<name>A0A223NT01_9SPHI</name>
<dbReference type="Pfam" id="PF26002">
    <property type="entry name" value="Beta-barrel_AprE"/>
    <property type="match status" value="1"/>
</dbReference>
<dbReference type="OrthoDB" id="7057889at2"/>
<dbReference type="InterPro" id="IPR050739">
    <property type="entry name" value="MFP"/>
</dbReference>